<evidence type="ECO:0000256" key="1">
    <source>
        <dbReference type="ARBA" id="ARBA00022448"/>
    </source>
</evidence>
<keyword evidence="6" id="KW-1185">Reference proteome</keyword>
<reference evidence="5 6" key="1">
    <citation type="submission" date="2020-04" db="EMBL/GenBank/DDBJ databases">
        <title>Paenibacillus algicola sp. nov., a novel marine bacterium producing alginate lyase.</title>
        <authorList>
            <person name="Huang H."/>
        </authorList>
    </citation>
    <scope>NUCLEOTIDE SEQUENCE [LARGE SCALE GENOMIC DNA]</scope>
    <source>
        <strain evidence="5 6">L7-75</strain>
    </source>
</reference>
<dbReference type="GO" id="GO:0022857">
    <property type="term" value="F:transmembrane transporter activity"/>
    <property type="evidence" value="ECO:0007669"/>
    <property type="project" value="TreeGrafter"/>
</dbReference>
<dbReference type="PROSITE" id="PS50893">
    <property type="entry name" value="ABC_TRANSPORTER_2"/>
    <property type="match status" value="1"/>
</dbReference>
<proteinExistence type="predicted"/>
<sequence length="236" mass="25806">MNNQQQLLHCSGVKKIYGKGESRTEALRGVDFSLQAGEMTAIMGPSGCGKTTLLHCLSGMDKVTSGEIWFRDRPVHSLKENEKDSLRGTSMGFVFQNYNLIPVLTAVENVELPLLSQGVSPGESRKKAVDALGKVGLYERRFHKPAHMSGGQQQRVAIARAIVHNPGIVWADEPTGALDRETTGKVMQLIHHLNREEGTAFVIVTHDPDIAAMTSRIVYMDSGKIIHEKSGSGRGM</sequence>
<dbReference type="PANTHER" id="PTHR24220:SF86">
    <property type="entry name" value="ABC TRANSPORTER ABCH.1"/>
    <property type="match status" value="1"/>
</dbReference>
<dbReference type="InterPro" id="IPR017871">
    <property type="entry name" value="ABC_transporter-like_CS"/>
</dbReference>
<accession>A0A848MBC2</accession>
<dbReference type="InterPro" id="IPR003593">
    <property type="entry name" value="AAA+_ATPase"/>
</dbReference>
<dbReference type="Proteomes" id="UP000565468">
    <property type="component" value="Unassembled WGS sequence"/>
</dbReference>
<keyword evidence="3 5" id="KW-0067">ATP-binding</keyword>
<protein>
    <submittedName>
        <fullName evidence="5">ABC transporter ATP-binding protein</fullName>
    </submittedName>
</protein>
<dbReference type="PROSITE" id="PS00211">
    <property type="entry name" value="ABC_TRANSPORTER_1"/>
    <property type="match status" value="1"/>
</dbReference>
<dbReference type="InterPro" id="IPR027417">
    <property type="entry name" value="P-loop_NTPase"/>
</dbReference>
<evidence type="ECO:0000259" key="4">
    <source>
        <dbReference type="PROSITE" id="PS50893"/>
    </source>
</evidence>
<dbReference type="SUPFAM" id="SSF52540">
    <property type="entry name" value="P-loop containing nucleoside triphosphate hydrolases"/>
    <property type="match status" value="1"/>
</dbReference>
<feature type="domain" description="ABC transporter" evidence="4">
    <location>
        <begin position="8"/>
        <end position="236"/>
    </location>
</feature>
<dbReference type="GO" id="GO:0016887">
    <property type="term" value="F:ATP hydrolysis activity"/>
    <property type="evidence" value="ECO:0007669"/>
    <property type="project" value="InterPro"/>
</dbReference>
<dbReference type="CDD" id="cd03255">
    <property type="entry name" value="ABC_MJ0796_LolCDE_FtsE"/>
    <property type="match status" value="1"/>
</dbReference>
<dbReference type="RefSeq" id="WP_169506144.1">
    <property type="nucleotide sequence ID" value="NZ_JABBPN010000017.1"/>
</dbReference>
<dbReference type="InterPro" id="IPR015854">
    <property type="entry name" value="ABC_transpr_LolD-like"/>
</dbReference>
<dbReference type="PANTHER" id="PTHR24220">
    <property type="entry name" value="IMPORT ATP-BINDING PROTEIN"/>
    <property type="match status" value="1"/>
</dbReference>
<evidence type="ECO:0000256" key="2">
    <source>
        <dbReference type="ARBA" id="ARBA00022741"/>
    </source>
</evidence>
<evidence type="ECO:0000256" key="3">
    <source>
        <dbReference type="ARBA" id="ARBA00022840"/>
    </source>
</evidence>
<keyword evidence="1" id="KW-0813">Transport</keyword>
<dbReference type="GO" id="GO:0005886">
    <property type="term" value="C:plasma membrane"/>
    <property type="evidence" value="ECO:0007669"/>
    <property type="project" value="TreeGrafter"/>
</dbReference>
<keyword evidence="2" id="KW-0547">Nucleotide-binding</keyword>
<dbReference type="AlphaFoldDB" id="A0A848MBC2"/>
<comment type="caution">
    <text evidence="5">The sequence shown here is derived from an EMBL/GenBank/DDBJ whole genome shotgun (WGS) entry which is preliminary data.</text>
</comment>
<evidence type="ECO:0000313" key="6">
    <source>
        <dbReference type="Proteomes" id="UP000565468"/>
    </source>
</evidence>
<dbReference type="SMART" id="SM00382">
    <property type="entry name" value="AAA"/>
    <property type="match status" value="1"/>
</dbReference>
<dbReference type="InterPro" id="IPR017911">
    <property type="entry name" value="MacB-like_ATP-bd"/>
</dbReference>
<dbReference type="InterPro" id="IPR003439">
    <property type="entry name" value="ABC_transporter-like_ATP-bd"/>
</dbReference>
<dbReference type="Gene3D" id="3.40.50.300">
    <property type="entry name" value="P-loop containing nucleotide triphosphate hydrolases"/>
    <property type="match status" value="1"/>
</dbReference>
<name>A0A848MBC2_PAELE</name>
<evidence type="ECO:0000313" key="5">
    <source>
        <dbReference type="EMBL" id="NMO97362.1"/>
    </source>
</evidence>
<dbReference type="GO" id="GO:0005524">
    <property type="term" value="F:ATP binding"/>
    <property type="evidence" value="ECO:0007669"/>
    <property type="project" value="UniProtKB-KW"/>
</dbReference>
<dbReference type="EMBL" id="JABBPN010000017">
    <property type="protein sequence ID" value="NMO97362.1"/>
    <property type="molecule type" value="Genomic_DNA"/>
</dbReference>
<gene>
    <name evidence="5" type="ORF">HII30_16470</name>
</gene>
<dbReference type="GO" id="GO:0098796">
    <property type="term" value="C:membrane protein complex"/>
    <property type="evidence" value="ECO:0007669"/>
    <property type="project" value="UniProtKB-ARBA"/>
</dbReference>
<organism evidence="5 6">
    <name type="scientific">Paenibacillus lemnae</name>
    <dbReference type="NCBI Taxonomy" id="1330551"/>
    <lineage>
        <taxon>Bacteria</taxon>
        <taxon>Bacillati</taxon>
        <taxon>Bacillota</taxon>
        <taxon>Bacilli</taxon>
        <taxon>Bacillales</taxon>
        <taxon>Paenibacillaceae</taxon>
        <taxon>Paenibacillus</taxon>
    </lineage>
</organism>
<dbReference type="Pfam" id="PF00005">
    <property type="entry name" value="ABC_tran"/>
    <property type="match status" value="1"/>
</dbReference>
<dbReference type="FunFam" id="3.40.50.300:FF:000032">
    <property type="entry name" value="Export ABC transporter ATP-binding protein"/>
    <property type="match status" value="1"/>
</dbReference>